<keyword evidence="3" id="KW-0233">DNA recombination</keyword>
<dbReference type="Pfam" id="PF13102">
    <property type="entry name" value="Phage_int_SAM_5"/>
    <property type="match status" value="1"/>
</dbReference>
<evidence type="ECO:0000256" key="1">
    <source>
        <dbReference type="ARBA" id="ARBA00022908"/>
    </source>
</evidence>
<reference evidence="6 7" key="1">
    <citation type="submission" date="2019-04" db="EMBL/GenBank/DDBJ databases">
        <title>Microbes associate with the intestines of laboratory mice.</title>
        <authorList>
            <person name="Navarre W."/>
            <person name="Wong E."/>
            <person name="Huang K."/>
            <person name="Tropini C."/>
            <person name="Ng K."/>
            <person name="Yu B."/>
        </authorList>
    </citation>
    <scope>NUCLEOTIDE SEQUENCE [LARGE SCALE GENOMIC DNA]</scope>
    <source>
        <strain evidence="6 7">NM70_E10</strain>
    </source>
</reference>
<dbReference type="PROSITE" id="PS51900">
    <property type="entry name" value="CB"/>
    <property type="match status" value="1"/>
</dbReference>
<dbReference type="InterPro" id="IPR035386">
    <property type="entry name" value="Arm-DNA-bind_5"/>
</dbReference>
<dbReference type="InterPro" id="IPR013762">
    <property type="entry name" value="Integrase-like_cat_sf"/>
</dbReference>
<gene>
    <name evidence="6" type="ORF">E5356_16810</name>
</gene>
<dbReference type="InterPro" id="IPR025269">
    <property type="entry name" value="SAM-like_dom"/>
</dbReference>
<dbReference type="Proteomes" id="UP000305751">
    <property type="component" value="Unassembled WGS sequence"/>
</dbReference>
<organism evidence="6 7">
    <name type="scientific">Bacteroides acidifaciens</name>
    <dbReference type="NCBI Taxonomy" id="85831"/>
    <lineage>
        <taxon>Bacteria</taxon>
        <taxon>Pseudomonadati</taxon>
        <taxon>Bacteroidota</taxon>
        <taxon>Bacteroidia</taxon>
        <taxon>Bacteroidales</taxon>
        <taxon>Bacteroidaceae</taxon>
        <taxon>Bacteroides</taxon>
    </lineage>
</organism>
<dbReference type="SUPFAM" id="SSF56349">
    <property type="entry name" value="DNA breaking-rejoining enzymes"/>
    <property type="match status" value="1"/>
</dbReference>
<evidence type="ECO:0000256" key="4">
    <source>
        <dbReference type="PROSITE-ProRule" id="PRU01248"/>
    </source>
</evidence>
<dbReference type="GO" id="GO:0015074">
    <property type="term" value="P:DNA integration"/>
    <property type="evidence" value="ECO:0007669"/>
    <property type="project" value="UniProtKB-KW"/>
</dbReference>
<dbReference type="InterPro" id="IPR011010">
    <property type="entry name" value="DNA_brk_join_enz"/>
</dbReference>
<dbReference type="EMBL" id="SRZA01000074">
    <property type="protein sequence ID" value="TGX98416.1"/>
    <property type="molecule type" value="Genomic_DNA"/>
</dbReference>
<proteinExistence type="predicted"/>
<dbReference type="GO" id="GO:0003677">
    <property type="term" value="F:DNA binding"/>
    <property type="evidence" value="ECO:0007669"/>
    <property type="project" value="UniProtKB-UniRule"/>
</dbReference>
<name>A0A4S2AC79_9BACE</name>
<keyword evidence="7" id="KW-1185">Reference proteome</keyword>
<evidence type="ECO:0000313" key="7">
    <source>
        <dbReference type="Proteomes" id="UP000305751"/>
    </source>
</evidence>
<evidence type="ECO:0000256" key="3">
    <source>
        <dbReference type="ARBA" id="ARBA00023172"/>
    </source>
</evidence>
<accession>A0A4S2AC79</accession>
<protein>
    <submittedName>
        <fullName evidence="6">Recombinase</fullName>
    </submittedName>
</protein>
<dbReference type="Gene3D" id="1.10.443.10">
    <property type="entry name" value="Intergrase catalytic core"/>
    <property type="match status" value="1"/>
</dbReference>
<keyword evidence="1" id="KW-0229">DNA integration</keyword>
<keyword evidence="2 4" id="KW-0238">DNA-binding</keyword>
<dbReference type="Pfam" id="PF17293">
    <property type="entry name" value="Arm-DNA-bind_5"/>
    <property type="match status" value="1"/>
</dbReference>
<evidence type="ECO:0000256" key="2">
    <source>
        <dbReference type="ARBA" id="ARBA00023125"/>
    </source>
</evidence>
<evidence type="ECO:0000313" key="6">
    <source>
        <dbReference type="EMBL" id="TGX98416.1"/>
    </source>
</evidence>
<sequence length="436" mass="49451">MWSLVAVNMVDFGIFRDILQRIISKNEVNNMAKSKLRLDMRRKLKDGTCPVQIAVGYGSNLYLATGIYLAPEDWDVRTQQATGKGAKRVNSVLETLLTRTANRILELRESGQFGKLSSAQLREMLTDLDLDSPTVGVPTVGAMFETVIATKEGGTATLFNQTLKKLVAFCDPYQLRFEKVTKLWLDNFYASLTGLSVNSRAMHLRNLRNVFNYAIDENITANYPFRNYRIVSEETAMRVLPVEKMRLLLSLPLSAYDTEYRDIFMLSFYLVGINMVDLSALTKENVVEGRIEYRRAKTGKFYSIKIEPEAQAILDKYKGKKHLLAPFDKYENYKDYVAHLNAALRKVGPIKKVGGKPQYTKNHLPVMVPLEAGITSYWARYSWATYAADLDIPKDTISEALGHKYGSAITGVYIKFSRDKIDAANRKVIDWLLGIK</sequence>
<dbReference type="GO" id="GO:0006310">
    <property type="term" value="P:DNA recombination"/>
    <property type="evidence" value="ECO:0007669"/>
    <property type="project" value="UniProtKB-KW"/>
</dbReference>
<comment type="caution">
    <text evidence="6">The sequence shown here is derived from an EMBL/GenBank/DDBJ whole genome shotgun (WGS) entry which is preliminary data.</text>
</comment>
<feature type="domain" description="Core-binding (CB)" evidence="5">
    <location>
        <begin position="138"/>
        <end position="215"/>
    </location>
</feature>
<dbReference type="Gene3D" id="1.10.150.130">
    <property type="match status" value="1"/>
</dbReference>
<dbReference type="InterPro" id="IPR010998">
    <property type="entry name" value="Integrase_recombinase_N"/>
</dbReference>
<evidence type="ECO:0000259" key="5">
    <source>
        <dbReference type="PROSITE" id="PS51900"/>
    </source>
</evidence>
<dbReference type="InterPro" id="IPR044068">
    <property type="entry name" value="CB"/>
</dbReference>
<dbReference type="AlphaFoldDB" id="A0A4S2AC79"/>